<dbReference type="InterPro" id="IPR027372">
    <property type="entry name" value="Phytase-like_dom"/>
</dbReference>
<dbReference type="HOGENOM" id="CLU_047242_0_0_3"/>
<evidence type="ECO:0000313" key="3">
    <source>
        <dbReference type="Proteomes" id="UP000010473"/>
    </source>
</evidence>
<protein>
    <recommendedName>
        <fullName evidence="1">Phytase-like domain-containing protein</fullName>
    </recommendedName>
</protein>
<accession>K9XQJ5</accession>
<dbReference type="Pfam" id="PF13449">
    <property type="entry name" value="Phytase-like"/>
    <property type="match status" value="1"/>
</dbReference>
<evidence type="ECO:0000259" key="1">
    <source>
        <dbReference type="Pfam" id="PF13449"/>
    </source>
</evidence>
<feature type="domain" description="Phytase-like" evidence="1">
    <location>
        <begin position="60"/>
        <end position="372"/>
    </location>
</feature>
<dbReference type="eggNOG" id="COG4222">
    <property type="taxonomic scope" value="Bacteria"/>
</dbReference>
<dbReference type="PANTHER" id="PTHR37957:SF1">
    <property type="entry name" value="PHYTASE-LIKE DOMAIN-CONTAINING PROTEIN"/>
    <property type="match status" value="1"/>
</dbReference>
<dbReference type="KEGG" id="scs:Sta7437_1323"/>
<sequence length="389" mass="43107">MSDRKFYRPVIKLATSFILLILVTACSTIPRVSAQERMFLPLALEFLGEYQLPKQKFQDTQVGGLSAVTYDRQHNRLYALSDDRSNLAPARFYTLSLKLQSNNLEATKINKIEIEKVTFLSDEQGNPYPAGSIDPEGMALSPRGTVFIASEGNLNREINPFIGEFDLNTGKKILDLRLPQRFLSDPTGEEAKGIQDNLAFEPLTVNQTGLASQDPFRLFTATESALKQDSLSDPEQQARIRLLHYVINPIGNPVIVAEHLYLLDPASVETISNGLTELLALDKEGYLLSLERTFGFTGAGAKIFQVVNGNATDTSSIAAFQGEITSVKPLSKKLVFDLSQLGIYLDNLEGMTFGPRLPDGSQTLLLVSDDNFNPEQVTQFLLFRLSINH</sequence>
<proteinExistence type="predicted"/>
<dbReference type="RefSeq" id="WP_015192563.1">
    <property type="nucleotide sequence ID" value="NC_019748.1"/>
</dbReference>
<dbReference type="PATRIC" id="fig|111780.3.peg.1382"/>
<evidence type="ECO:0000313" key="2">
    <source>
        <dbReference type="EMBL" id="AFZ34890.1"/>
    </source>
</evidence>
<organism evidence="2 3">
    <name type="scientific">Stanieria cyanosphaera (strain ATCC 29371 / PCC 7437)</name>
    <dbReference type="NCBI Taxonomy" id="111780"/>
    <lineage>
        <taxon>Bacteria</taxon>
        <taxon>Bacillati</taxon>
        <taxon>Cyanobacteriota</taxon>
        <taxon>Cyanophyceae</taxon>
        <taxon>Pleurocapsales</taxon>
        <taxon>Dermocarpellaceae</taxon>
        <taxon>Stanieria</taxon>
    </lineage>
</organism>
<name>K9XQJ5_STAC7</name>
<reference evidence="3" key="1">
    <citation type="journal article" date="2013" name="Proc. Natl. Acad. Sci. U.S.A.">
        <title>Improving the coverage of the cyanobacterial phylum using diversity-driven genome sequencing.</title>
        <authorList>
            <person name="Shih P.M."/>
            <person name="Wu D."/>
            <person name="Latifi A."/>
            <person name="Axen S.D."/>
            <person name="Fewer D.P."/>
            <person name="Talla E."/>
            <person name="Calteau A."/>
            <person name="Cai F."/>
            <person name="Tandeau de Marsac N."/>
            <person name="Rippka R."/>
            <person name="Herdman M."/>
            <person name="Sivonen K."/>
            <person name="Coursin T."/>
            <person name="Laurent T."/>
            <person name="Goodwin L."/>
            <person name="Nolan M."/>
            <person name="Davenport K.W."/>
            <person name="Han C.S."/>
            <person name="Rubin E.M."/>
            <person name="Eisen J.A."/>
            <person name="Woyke T."/>
            <person name="Gugger M."/>
            <person name="Kerfeld C.A."/>
        </authorList>
    </citation>
    <scope>NUCLEOTIDE SEQUENCE [LARGE SCALE GENOMIC DNA]</scope>
    <source>
        <strain evidence="3">ATCC 29371 / PCC 7437</strain>
    </source>
</reference>
<dbReference type="STRING" id="111780.Sta7437_1323"/>
<dbReference type="Proteomes" id="UP000010473">
    <property type="component" value="Chromosome"/>
</dbReference>
<dbReference type="PANTHER" id="PTHR37957">
    <property type="entry name" value="BLR7070 PROTEIN"/>
    <property type="match status" value="1"/>
</dbReference>
<gene>
    <name evidence="2" type="ordered locus">Sta7437_1323</name>
</gene>
<keyword evidence="3" id="KW-1185">Reference proteome</keyword>
<dbReference type="EMBL" id="CP003653">
    <property type="protein sequence ID" value="AFZ34890.1"/>
    <property type="molecule type" value="Genomic_DNA"/>
</dbReference>
<dbReference type="AlphaFoldDB" id="K9XQJ5"/>
<dbReference type="PROSITE" id="PS51257">
    <property type="entry name" value="PROKAR_LIPOPROTEIN"/>
    <property type="match status" value="1"/>
</dbReference>